<sequence>MFDLLKEVGRGKKGAKNLTYEQACNAAERILTGKATSAQIGAFFMAERIKMESPEEILAFVEALRVHSIRYLLYGGIDCAGPYDGRRHSWIATLPTAFVLTACGLPVTLHGSPALPPKRGIALIDVLKEMGLSVRRCSREALQAGADQSGFLFVPADSWCAPLRAIRPLREELGFRTLLNTAEKLIRFSDAPYMAIGVFHKTAFDKMTEILTHIGVHSGIIVQGTEGSEDLPVDRRSRAAILRKGRCETMIFDPDSYGLKKRMPNIEWTAKRQAQTISEVLQGSGEPAYRNMVLLNSAVRLWTAGRAESPEEGLERACHTLDRGLALHQYQWWRETVLAMDEKSR</sequence>
<keyword evidence="8" id="KW-1185">Reference proteome</keyword>
<dbReference type="GO" id="GO:0000162">
    <property type="term" value="P:L-tryptophan biosynthetic process"/>
    <property type="evidence" value="ECO:0007669"/>
    <property type="project" value="UniProtKB-KW"/>
</dbReference>
<feature type="domain" description="Glycosyl transferase family 3 N-terminal" evidence="6">
    <location>
        <begin position="3"/>
        <end position="67"/>
    </location>
</feature>
<evidence type="ECO:0000259" key="6">
    <source>
        <dbReference type="Pfam" id="PF02885"/>
    </source>
</evidence>
<dbReference type="InterPro" id="IPR035902">
    <property type="entry name" value="Nuc_phospho_transferase"/>
</dbReference>
<evidence type="ECO:0000259" key="5">
    <source>
        <dbReference type="Pfam" id="PF00591"/>
    </source>
</evidence>
<dbReference type="PANTHER" id="PTHR43285">
    <property type="entry name" value="ANTHRANILATE PHOSPHORIBOSYLTRANSFERASE"/>
    <property type="match status" value="1"/>
</dbReference>
<accession>A0A235B4C6</accession>
<evidence type="ECO:0000256" key="3">
    <source>
        <dbReference type="ARBA" id="ARBA00022822"/>
    </source>
</evidence>
<dbReference type="InterPro" id="IPR000312">
    <property type="entry name" value="Glycosyl_Trfase_fam3"/>
</dbReference>
<evidence type="ECO:0008006" key="9">
    <source>
        <dbReference type="Google" id="ProtNLM"/>
    </source>
</evidence>
<evidence type="ECO:0000256" key="2">
    <source>
        <dbReference type="ARBA" id="ARBA00022679"/>
    </source>
</evidence>
<dbReference type="OrthoDB" id="9926at2"/>
<dbReference type="GO" id="GO:0005829">
    <property type="term" value="C:cytosol"/>
    <property type="evidence" value="ECO:0007669"/>
    <property type="project" value="TreeGrafter"/>
</dbReference>
<dbReference type="Pfam" id="PF02885">
    <property type="entry name" value="Glycos_trans_3N"/>
    <property type="match status" value="1"/>
</dbReference>
<dbReference type="Gene3D" id="1.20.970.10">
    <property type="entry name" value="Transferase, Pyrimidine Nucleoside Phosphorylase, Chain C"/>
    <property type="match status" value="1"/>
</dbReference>
<dbReference type="EMBL" id="NOWF01000007">
    <property type="protein sequence ID" value="OYD07082.1"/>
    <property type="molecule type" value="Genomic_DNA"/>
</dbReference>
<dbReference type="InterPro" id="IPR005940">
    <property type="entry name" value="Anthranilate_Pribosyl_Tfrase"/>
</dbReference>
<keyword evidence="1" id="KW-0328">Glycosyltransferase</keyword>
<name>A0A235B4C6_9BACL</name>
<dbReference type="Gene3D" id="3.40.1030.10">
    <property type="entry name" value="Nucleoside phosphorylase/phosphoribosyltransferase catalytic domain"/>
    <property type="match status" value="1"/>
</dbReference>
<protein>
    <recommendedName>
        <fullName evidence="9">Anthranilate phosphoribosyltransferase</fullName>
    </recommendedName>
</protein>
<comment type="caution">
    <text evidence="7">The sequence shown here is derived from an EMBL/GenBank/DDBJ whole genome shotgun (WGS) entry which is preliminary data.</text>
</comment>
<organism evidence="7 8">
    <name type="scientific">Paludifilum halophilum</name>
    <dbReference type="NCBI Taxonomy" id="1642702"/>
    <lineage>
        <taxon>Bacteria</taxon>
        <taxon>Bacillati</taxon>
        <taxon>Bacillota</taxon>
        <taxon>Bacilli</taxon>
        <taxon>Bacillales</taxon>
        <taxon>Thermoactinomycetaceae</taxon>
        <taxon>Paludifilum</taxon>
    </lineage>
</organism>
<dbReference type="SUPFAM" id="SSF52418">
    <property type="entry name" value="Nucleoside phosphorylase/phosphoribosyltransferase catalytic domain"/>
    <property type="match status" value="1"/>
</dbReference>
<evidence type="ECO:0000256" key="4">
    <source>
        <dbReference type="ARBA" id="ARBA00023141"/>
    </source>
</evidence>
<keyword evidence="3" id="KW-0822">Tryptophan biosynthesis</keyword>
<dbReference type="GO" id="GO:0004048">
    <property type="term" value="F:anthranilate phosphoribosyltransferase activity"/>
    <property type="evidence" value="ECO:0007669"/>
    <property type="project" value="InterPro"/>
</dbReference>
<feature type="domain" description="Glycosyl transferase family 3" evidence="5">
    <location>
        <begin position="94"/>
        <end position="327"/>
    </location>
</feature>
<keyword evidence="4" id="KW-0057">Aromatic amino acid biosynthesis</keyword>
<dbReference type="InterPro" id="IPR017459">
    <property type="entry name" value="Glycosyl_Trfase_fam3_N_dom"/>
</dbReference>
<dbReference type="SUPFAM" id="SSF47648">
    <property type="entry name" value="Nucleoside phosphorylase/phosphoribosyltransferase N-terminal domain"/>
    <property type="match status" value="1"/>
</dbReference>
<evidence type="ECO:0000313" key="8">
    <source>
        <dbReference type="Proteomes" id="UP000215459"/>
    </source>
</evidence>
<keyword evidence="3" id="KW-0028">Amino-acid biosynthesis</keyword>
<dbReference type="Pfam" id="PF00591">
    <property type="entry name" value="Glycos_transf_3"/>
    <property type="match status" value="1"/>
</dbReference>
<reference evidence="7 8" key="1">
    <citation type="submission" date="2017-07" db="EMBL/GenBank/DDBJ databases">
        <title>The genome sequence of Paludifilum halophilum highlights mechanisms for microbial adaptation to high salt environemnts.</title>
        <authorList>
            <person name="Belbahri L."/>
        </authorList>
    </citation>
    <scope>NUCLEOTIDE SEQUENCE [LARGE SCALE GENOMIC DNA]</scope>
    <source>
        <strain evidence="7 8">DSM 102817</strain>
    </source>
</reference>
<dbReference type="AlphaFoldDB" id="A0A235B4C6"/>
<dbReference type="PANTHER" id="PTHR43285:SF2">
    <property type="entry name" value="ANTHRANILATE PHOSPHORIBOSYLTRANSFERASE"/>
    <property type="match status" value="1"/>
</dbReference>
<dbReference type="InterPro" id="IPR036320">
    <property type="entry name" value="Glycosyl_Trfase_fam3_N_dom_sf"/>
</dbReference>
<proteinExistence type="predicted"/>
<evidence type="ECO:0000313" key="7">
    <source>
        <dbReference type="EMBL" id="OYD07082.1"/>
    </source>
</evidence>
<keyword evidence="2" id="KW-0808">Transferase</keyword>
<dbReference type="RefSeq" id="WP_094264825.1">
    <property type="nucleotide sequence ID" value="NZ_NOWF01000007.1"/>
</dbReference>
<evidence type="ECO:0000256" key="1">
    <source>
        <dbReference type="ARBA" id="ARBA00022676"/>
    </source>
</evidence>
<gene>
    <name evidence="7" type="ORF">CHM34_11800</name>
</gene>
<dbReference type="Proteomes" id="UP000215459">
    <property type="component" value="Unassembled WGS sequence"/>
</dbReference>